<evidence type="ECO:0000256" key="3">
    <source>
        <dbReference type="ARBA" id="ARBA00022862"/>
    </source>
</evidence>
<dbReference type="PROSITE" id="PS51352">
    <property type="entry name" value="THIOREDOXIN_2"/>
    <property type="match status" value="1"/>
</dbReference>
<dbReference type="Pfam" id="PF01041">
    <property type="entry name" value="DegT_DnrJ_EryC1"/>
    <property type="match status" value="1"/>
</dbReference>
<name>A0A0G4FCJ8_9ALVE</name>
<comment type="similarity">
    <text evidence="1">Belongs to the peroxiredoxin family. Prx5 subfamily.</text>
</comment>
<feature type="region of interest" description="Disordered" evidence="6">
    <location>
        <begin position="468"/>
        <end position="521"/>
    </location>
</feature>
<dbReference type="InterPro" id="IPR037944">
    <property type="entry name" value="PRX5-like"/>
</dbReference>
<dbReference type="GO" id="GO:0008379">
    <property type="term" value="F:thioredoxin peroxidase activity"/>
    <property type="evidence" value="ECO:0007669"/>
    <property type="project" value="InterPro"/>
</dbReference>
<dbReference type="PANTHER" id="PTHR30244:SF34">
    <property type="entry name" value="DTDP-4-AMINO-4,6-DIDEOXYGALACTOSE TRANSAMINASE"/>
    <property type="match status" value="1"/>
</dbReference>
<dbReference type="GO" id="GO:0000271">
    <property type="term" value="P:polysaccharide biosynthetic process"/>
    <property type="evidence" value="ECO:0007669"/>
    <property type="project" value="TreeGrafter"/>
</dbReference>
<dbReference type="EMBL" id="CDMZ01000281">
    <property type="protein sequence ID" value="CEM10897.1"/>
    <property type="molecule type" value="Genomic_DNA"/>
</dbReference>
<dbReference type="Gene3D" id="3.40.640.10">
    <property type="entry name" value="Type I PLP-dependent aspartate aminotransferase-like (Major domain)"/>
    <property type="match status" value="1"/>
</dbReference>
<dbReference type="VEuPathDB" id="CryptoDB:Cvel_16350"/>
<feature type="region of interest" description="Disordered" evidence="6">
    <location>
        <begin position="366"/>
        <end position="392"/>
    </location>
</feature>
<feature type="compositionally biased region" description="Basic and acidic residues" evidence="6">
    <location>
        <begin position="506"/>
        <end position="518"/>
    </location>
</feature>
<dbReference type="SUPFAM" id="SSF52833">
    <property type="entry name" value="Thioredoxin-like"/>
    <property type="match status" value="1"/>
</dbReference>
<gene>
    <name evidence="8" type="ORF">Cvel_16350</name>
</gene>
<reference evidence="8" key="1">
    <citation type="submission" date="2014-11" db="EMBL/GenBank/DDBJ databases">
        <authorList>
            <person name="Otto D Thomas"/>
            <person name="Naeem Raeece"/>
        </authorList>
    </citation>
    <scope>NUCLEOTIDE SEQUENCE</scope>
</reference>
<protein>
    <recommendedName>
        <fullName evidence="7">Thioredoxin domain-containing protein</fullName>
    </recommendedName>
</protein>
<keyword evidence="2" id="KW-0575">Peroxidase</keyword>
<dbReference type="GO" id="GO:0008483">
    <property type="term" value="F:transaminase activity"/>
    <property type="evidence" value="ECO:0007669"/>
    <property type="project" value="TreeGrafter"/>
</dbReference>
<evidence type="ECO:0000313" key="8">
    <source>
        <dbReference type="EMBL" id="CEM10897.1"/>
    </source>
</evidence>
<dbReference type="InterPro" id="IPR013740">
    <property type="entry name" value="Redoxin"/>
</dbReference>
<evidence type="ECO:0000256" key="2">
    <source>
        <dbReference type="ARBA" id="ARBA00022559"/>
    </source>
</evidence>
<proteinExistence type="inferred from homology"/>
<organism evidence="8">
    <name type="scientific">Chromera velia CCMP2878</name>
    <dbReference type="NCBI Taxonomy" id="1169474"/>
    <lineage>
        <taxon>Eukaryota</taxon>
        <taxon>Sar</taxon>
        <taxon>Alveolata</taxon>
        <taxon>Colpodellida</taxon>
        <taxon>Chromeraceae</taxon>
        <taxon>Chromera</taxon>
    </lineage>
</organism>
<dbReference type="GO" id="GO:0034599">
    <property type="term" value="P:cellular response to oxidative stress"/>
    <property type="evidence" value="ECO:0007669"/>
    <property type="project" value="InterPro"/>
</dbReference>
<dbReference type="GO" id="GO:0030170">
    <property type="term" value="F:pyridoxal phosphate binding"/>
    <property type="evidence" value="ECO:0007669"/>
    <property type="project" value="TreeGrafter"/>
</dbReference>
<evidence type="ECO:0000256" key="4">
    <source>
        <dbReference type="ARBA" id="ARBA00023002"/>
    </source>
</evidence>
<keyword evidence="3" id="KW-0049">Antioxidant</keyword>
<dbReference type="InterPro" id="IPR036249">
    <property type="entry name" value="Thioredoxin-like_sf"/>
</dbReference>
<sequence length="683" mass="74741">MHSEDRAGEETELCLRKDSSVSFSSVLPHNAFFVDASLSTWLTFFKGLFLPVDISRVENEIVSLWDPVGLRAMVTLSVRSGLDLFLQAQKIPFGGEVLMGAINIPDVPRILRSHGLVPVPVDLSFDTLQPRVEDLEAALTPRTRVLLLAHLYGSRGDISEAVAFARKHNLIVIEDCAETAMGDFYRGHPEADASFFSFGLIKTATAFGGAVARVGNSEVLRKMRALQSGYPVYPRKRYLQRLLAGLFVIWGQSRLATGALLNFNRLIGTDHKELVVRLVRGFPGASSSPEAFLSKYRFRPCGPLLASLRARLGGWVKKEQPLREEGEERLYRLAVRLDEEGIRVPALRATRRHFWLFPIVVPSSLSPASSNPAECQKGKTKQSRGEKGTEETPLSLTDAQKLLGRVGVDAYRGATQLGLVEPPATGAFIRPEQAAAFMDRALYIPLHPHMSSKEMLSCARRVVAALQQTEHQEESKLRKPGNGTLRKKEAPSSNQTPSAEALTEPEENKATENRKEASLRGSRPFSSLAMSLAVGSPVPSASVSIGGEKVNFADVLKGKKAIVFAVPGAFTPTCSEKHLPGYLAYSDEFASLGVKDIYCTSTNDPFVLKAWAADRKVPDGKITMVADGNGDFAKAAGKVLDLTEKLMGVRTNRYAFIVDDGKVVWVADGEDSFAEKALEFLKK</sequence>
<dbReference type="CDD" id="cd03013">
    <property type="entry name" value="PRX5_like"/>
    <property type="match status" value="1"/>
</dbReference>
<dbReference type="InterPro" id="IPR015421">
    <property type="entry name" value="PyrdxlP-dep_Trfase_major"/>
</dbReference>
<dbReference type="InterPro" id="IPR013766">
    <property type="entry name" value="Thioredoxin_domain"/>
</dbReference>
<evidence type="ECO:0000259" key="7">
    <source>
        <dbReference type="PROSITE" id="PS51352"/>
    </source>
</evidence>
<dbReference type="SUPFAM" id="SSF53383">
    <property type="entry name" value="PLP-dependent transferases"/>
    <property type="match status" value="1"/>
</dbReference>
<dbReference type="PANTHER" id="PTHR30244">
    <property type="entry name" value="TRANSAMINASE"/>
    <property type="match status" value="1"/>
</dbReference>
<dbReference type="Pfam" id="PF08534">
    <property type="entry name" value="Redoxin"/>
    <property type="match status" value="1"/>
</dbReference>
<dbReference type="InterPro" id="IPR000653">
    <property type="entry name" value="DegT/StrS_aminotransferase"/>
</dbReference>
<feature type="domain" description="Thioredoxin" evidence="7">
    <location>
        <begin position="532"/>
        <end position="683"/>
    </location>
</feature>
<dbReference type="InterPro" id="IPR015424">
    <property type="entry name" value="PyrdxlP-dep_Trfase"/>
</dbReference>
<dbReference type="Gene3D" id="3.40.30.10">
    <property type="entry name" value="Glutaredoxin"/>
    <property type="match status" value="1"/>
</dbReference>
<keyword evidence="4" id="KW-0560">Oxidoreductase</keyword>
<evidence type="ECO:0000256" key="6">
    <source>
        <dbReference type="SAM" id="MobiDB-lite"/>
    </source>
</evidence>
<evidence type="ECO:0000256" key="1">
    <source>
        <dbReference type="ARBA" id="ARBA00010505"/>
    </source>
</evidence>
<feature type="active site" description="Cysteine sulfenic acid (-SOH) intermediate" evidence="5">
    <location>
        <position position="574"/>
    </location>
</feature>
<accession>A0A0G4FCJ8</accession>
<dbReference type="AlphaFoldDB" id="A0A0G4FCJ8"/>
<evidence type="ECO:0000256" key="5">
    <source>
        <dbReference type="PIRSR" id="PIRSR637944-1"/>
    </source>
</evidence>